<keyword evidence="4" id="KW-1133">Transmembrane helix</keyword>
<name>A0ABS5TPX6_9ACTN</name>
<organism evidence="6 7">
    <name type="scientific">Kineosporia corallincola</name>
    <dbReference type="NCBI Taxonomy" id="2835133"/>
    <lineage>
        <taxon>Bacteria</taxon>
        <taxon>Bacillati</taxon>
        <taxon>Actinomycetota</taxon>
        <taxon>Actinomycetes</taxon>
        <taxon>Kineosporiales</taxon>
        <taxon>Kineosporiaceae</taxon>
        <taxon>Kineosporia</taxon>
    </lineage>
</organism>
<evidence type="ECO:0000256" key="2">
    <source>
        <dbReference type="ARBA" id="ARBA00022840"/>
    </source>
</evidence>
<evidence type="ECO:0000313" key="7">
    <source>
        <dbReference type="Proteomes" id="UP001197247"/>
    </source>
</evidence>
<feature type="transmembrane region" description="Helical" evidence="4">
    <location>
        <begin position="50"/>
        <end position="67"/>
    </location>
</feature>
<dbReference type="CDD" id="cd01127">
    <property type="entry name" value="TrwB_TraG_TraD_VirD4"/>
    <property type="match status" value="1"/>
</dbReference>
<protein>
    <recommendedName>
        <fullName evidence="5">FtsK domain-containing protein</fullName>
    </recommendedName>
</protein>
<dbReference type="Proteomes" id="UP001197247">
    <property type="component" value="Unassembled WGS sequence"/>
</dbReference>
<feature type="domain" description="FtsK" evidence="5">
    <location>
        <begin position="219"/>
        <end position="409"/>
    </location>
</feature>
<keyword evidence="2 3" id="KW-0067">ATP-binding</keyword>
<dbReference type="PANTHER" id="PTHR22683:SF41">
    <property type="entry name" value="DNA TRANSLOCASE FTSK"/>
    <property type="match status" value="1"/>
</dbReference>
<keyword evidence="1 3" id="KW-0547">Nucleotide-binding</keyword>
<evidence type="ECO:0000256" key="3">
    <source>
        <dbReference type="PROSITE-ProRule" id="PRU00289"/>
    </source>
</evidence>
<dbReference type="RefSeq" id="WP_214159692.1">
    <property type="nucleotide sequence ID" value="NZ_JAHBAY010000015.1"/>
</dbReference>
<dbReference type="Pfam" id="PF01580">
    <property type="entry name" value="FtsK_SpoIIIE"/>
    <property type="match status" value="1"/>
</dbReference>
<evidence type="ECO:0000313" key="6">
    <source>
        <dbReference type="EMBL" id="MBT0773164.1"/>
    </source>
</evidence>
<dbReference type="Gene3D" id="3.40.50.300">
    <property type="entry name" value="P-loop containing nucleotide triphosphate hydrolases"/>
    <property type="match status" value="1"/>
</dbReference>
<feature type="binding site" evidence="3">
    <location>
        <begin position="244"/>
        <end position="251"/>
    </location>
    <ligand>
        <name>ATP</name>
        <dbReference type="ChEBI" id="CHEBI:30616"/>
    </ligand>
</feature>
<dbReference type="InterPro" id="IPR002543">
    <property type="entry name" value="FtsK_dom"/>
</dbReference>
<sequence length="520" mass="57241">MLVNGTRVEDLAGTGLTTRQRYVVPLWVTVPLFLARHTARAVAWLVRHALTYWGISLPLLVLLLVWARFGRLEAVTVLVWWMALGLAWAYRWPASFSTAVAQPARGVWRWTTKYRRRWHPAMDGTGLTRMTPERQVYVPAVTRVRSTAVVDTLHLRLLHGQTPADVAARAEGLRHVYGAHRCSVIEDGPGRVRVLFYAKDPLRRIVAPLDPAPTPVLDALPVALAESGALFLLWLLGRHVLIAGASGAGKGSAVWSIVRSLAPAVRSGTVRLRGVDPKGGMELFPGRALFAEYADEDLTAMVALLERAVTDMNARKQRLKAAGLRVFVPSEDDPLEVILVDELAFLTAYAPKDVKAKVASALQVLLSQGRAVGYSVVAALQDPRKEVLPFRDLFTYRIALRLSEDSHVDMVLGDGALERGAACHLIPAGLPGIGYVRVEGAAEPVRVRFSYLTDADITDMANRWPAPGNTAWTTSTLPGSLDPDMDDIYRPGTETRSEKSTVADVYPFRYWTKGEHDLDD</sequence>
<keyword evidence="4" id="KW-0812">Transmembrane</keyword>
<dbReference type="InterPro" id="IPR027417">
    <property type="entry name" value="P-loop_NTPase"/>
</dbReference>
<evidence type="ECO:0000259" key="5">
    <source>
        <dbReference type="PROSITE" id="PS50901"/>
    </source>
</evidence>
<proteinExistence type="predicted"/>
<dbReference type="EMBL" id="JAHBAY010000015">
    <property type="protein sequence ID" value="MBT0773164.1"/>
    <property type="molecule type" value="Genomic_DNA"/>
</dbReference>
<dbReference type="InterPro" id="IPR050206">
    <property type="entry name" value="FtsK/SpoIIIE/SftA"/>
</dbReference>
<evidence type="ECO:0000256" key="4">
    <source>
        <dbReference type="SAM" id="Phobius"/>
    </source>
</evidence>
<reference evidence="6 7" key="1">
    <citation type="submission" date="2021-05" db="EMBL/GenBank/DDBJ databases">
        <title>Kineosporia and Streptomyces sp. nov. two new marine actinobacteria isolated from Coral.</title>
        <authorList>
            <person name="Buangrab K."/>
            <person name="Sutthacheep M."/>
            <person name="Yeemin T."/>
            <person name="Harunari E."/>
            <person name="Igarashi Y."/>
            <person name="Kanchanasin P."/>
            <person name="Tanasupawat S."/>
            <person name="Phongsopitanun W."/>
        </authorList>
    </citation>
    <scope>NUCLEOTIDE SEQUENCE [LARGE SCALE GENOMIC DNA]</scope>
    <source>
        <strain evidence="6 7">J2-2</strain>
    </source>
</reference>
<dbReference type="PANTHER" id="PTHR22683">
    <property type="entry name" value="SPORULATION PROTEIN RELATED"/>
    <property type="match status" value="1"/>
</dbReference>
<comment type="caution">
    <text evidence="6">The sequence shown here is derived from an EMBL/GenBank/DDBJ whole genome shotgun (WGS) entry which is preliminary data.</text>
</comment>
<gene>
    <name evidence="6" type="ORF">KIH74_29745</name>
</gene>
<keyword evidence="7" id="KW-1185">Reference proteome</keyword>
<dbReference type="PROSITE" id="PS50901">
    <property type="entry name" value="FTSK"/>
    <property type="match status" value="1"/>
</dbReference>
<dbReference type="SUPFAM" id="SSF52540">
    <property type="entry name" value="P-loop containing nucleoside triphosphate hydrolases"/>
    <property type="match status" value="1"/>
</dbReference>
<evidence type="ECO:0000256" key="1">
    <source>
        <dbReference type="ARBA" id="ARBA00022741"/>
    </source>
</evidence>
<keyword evidence="4" id="KW-0472">Membrane</keyword>
<accession>A0ABS5TPX6</accession>